<keyword evidence="4" id="KW-0843">Virulence</keyword>
<feature type="compositionally biased region" description="Basic and acidic residues" evidence="5">
    <location>
        <begin position="1656"/>
        <end position="1672"/>
    </location>
</feature>
<feature type="region of interest" description="Disordered" evidence="5">
    <location>
        <begin position="1389"/>
        <end position="1419"/>
    </location>
</feature>
<dbReference type="GO" id="GO:0005737">
    <property type="term" value="C:cytoplasm"/>
    <property type="evidence" value="ECO:0007669"/>
    <property type="project" value="InterPro"/>
</dbReference>
<dbReference type="InterPro" id="IPR056823">
    <property type="entry name" value="TEN-like_YD-shell"/>
</dbReference>
<feature type="compositionally biased region" description="Polar residues" evidence="5">
    <location>
        <begin position="32"/>
        <end position="54"/>
    </location>
</feature>
<sequence length="2039" mass="221981">MRKHRAFAVAMAIALSLDICVAVAVPMVASAQTGPSVPLPNTDSVPVNQQSMSGRGQDDASKDALKGNQSSSPAGKAGSGTSTVTSLSPSAIWDVSPHTGDFSWSYPMRVPQVPGGLAPSIALSYTSSTVDGLTSATNNQASWVGDGWSLWPGFIERTYGGCAEDLPGDPKNNPSDLCWRSDNATMSMSGAGGRLIRNDADGVWRQERDNGSKVQRLTGKLNGDNDGEYWKITNVDGTQYFFGSRPESNSTWTVPVFGDDAGEPCHNSAGFDASSCVQGYRWNLDKVVDPRGNVVLHQYKTEENHYGRNKNKSAAKYVRDGWLSQIDYGLKSDDPAQATARVVFTEQDRCVPGSDCTFSHPNNLPDVPLYMKCDGGTCPDKPSPSFWTSKRLSKVTTQVKADTGYTDVDSWTLRHEFPNPGDGDKPAMWLAGVTQAGHVGAQISLPEVKFEGIQKPNRVSNGDSYSNLTRYRMNAIVSEAGGVTSIKYADTQCTVAGLPDHPENNTQRCFPVRWAAPGSPEGIDYFHKYVVESVTDHDRLGTHVGVITRYDYLDGAAWHYDKSEILKEDKRTWNEFRGFGHVRVTKGTGHDGPQQKIEHRLYRGMHGDKLRSGTRAVSIKDSENAERVDEDWLSGMTRETVTYDGDKVVTKTINEPGWRGPTATRGPFKAYQTFIGSVDTYTSLASGGRRATRTETTYNDDGQPVTVNDLGDTGTAADDKCSTTSYARNTETWMVSYPSRVEVVAVACGTKPVYPDHTIGDVRTSYDGRAPGEPPVTGNVTRMDTIEGYSFRGPVYVPLSTSKYDGYGRIVEKADVYGHTSKTTYTPEVGRPTQVVTTDPAGNKTTTTLHAVTGNVLKVVDPNDNVAESAYDALGRLTEVWHPNRERASSPGNAQYSYLISQDKPSAVTTKSVNASGHYTTTTTIYDGLLRPRQIQTPAPDGGRLLTDTRYDSVGRAYKTTLPYFNNAAVDTDLWSATDAEIPGLTLTAYDGAGRPVTQTFKGVAREWSTTTWYGGDRVKVTPPPGGTPTTKVIDARGRTVELHQHKSDSEFDVTRYAHDPEGRLTTMTDPAGNTWRYTYDLRGRKIKEEDPDRGTTITTYDLAGKVLTTTDARSVTRAYAYDVLDRPTATHLGSLSGPKLTEFTYDTAEWGIGKLATETRWIDGNAYTHKIKTYDALYNPLESVITIPAAEKGLAGEYKTSADYAPDGSLKSTTMPAIGGLKTEQVTHAFNPLGLPSTSYGGVSGVGTFEYATDTIYTKYGEAQRIQLGEQPKRAWMSLYYEDDTRRLKRAIIDAERPQPKISDVNYTRDPAGRITSITDTQPSGNPDRQCFNYDHLQRLTEAWTPIDECSPEPTPALGGPAPYWHSFTYDKIGNRLTETQHATAGDTVRTYNYPPSGRKLESVTTAGGPGGTTVEEAGYDAAGNTIRRKIFSGEQELDWDAEGNLIKVTEGDKTTEFLYGANGARLIRRDPTGSTLYLPGQEVRLDKAGTKTATRYYNHGGSVIAMRTETGLTWLIGDHQGTAQIAIDAQSMAVTSRRQTPFGGPRGQSSLFPGERGFVGGTIDASIGLITLGARQYDPATGRFISVDPIINPQDPQQWHGYAYANNNPITFSDPSGEYCDGCDFQDWKDGTGSYSDWNSPPGSPTAPTSLSNEAEKRDVRTGKNSDPKKQPVIGGKRVPLFSELKARRLMGHGYADDEYDLAIVDWAQKTCNSTSEAGSEFCAEASSAGLLDVRNSELRDFLFGLTPMSTVVEIGKCVQGSGSCAEAALDAFPLTKAAKVFGDALSVFKKGCSFAADTLVLMADGAYKPIEELQVGDIVLASDPETGETGPRVVTAVMAHDDTVLELATADGATVTTTEDHPFYNATDRAWQRADQLDPGDSLLTPSSAYVHVAGLLPNVGHVTLAYNLTVEGLHTFYVRLGDAHVTYDVLVHNDCGKPVNLPAWRKVDVDMEHVVDRHTAGGRTYQQSGIKTKFPDYMSKGEIESTIRQAYRNSAVAGPSQGERVFLRGSANGLEVEMWVNKGTGTIETAYPVWR</sequence>
<keyword evidence="2" id="KW-0964">Secreted</keyword>
<dbReference type="InterPro" id="IPR022385">
    <property type="entry name" value="Rhs_assc_core"/>
</dbReference>
<dbReference type="PANTHER" id="PTHR32305">
    <property type="match status" value="1"/>
</dbReference>
<dbReference type="InterPro" id="IPR031325">
    <property type="entry name" value="RHS_repeat"/>
</dbReference>
<feature type="chain" id="PRO_5038464976" evidence="6">
    <location>
        <begin position="25"/>
        <end position="2039"/>
    </location>
</feature>
<dbReference type="CDD" id="cd00081">
    <property type="entry name" value="Hint"/>
    <property type="match status" value="1"/>
</dbReference>
<dbReference type="SUPFAM" id="SSF51294">
    <property type="entry name" value="Hedgehog/intein (Hint) domain"/>
    <property type="match status" value="1"/>
</dbReference>
<dbReference type="InterPro" id="IPR003284">
    <property type="entry name" value="Sal_SpvB"/>
</dbReference>
<reference evidence="8 9" key="1">
    <citation type="submission" date="2017-04" db="EMBL/GenBank/DDBJ databases">
        <authorList>
            <person name="Afonso C.L."/>
            <person name="Miller P.J."/>
            <person name="Scott M.A."/>
            <person name="Spackman E."/>
            <person name="Goraichik I."/>
            <person name="Dimitrov K.M."/>
            <person name="Suarez D.L."/>
            <person name="Swayne D.E."/>
        </authorList>
    </citation>
    <scope>NUCLEOTIDE SEQUENCE [LARGE SCALE GENOMIC DNA]</scope>
    <source>
        <strain evidence="8 9">DSM 43828</strain>
    </source>
</reference>
<feature type="region of interest" description="Disordered" evidence="5">
    <location>
        <begin position="32"/>
        <end position="87"/>
    </location>
</feature>
<dbReference type="Gene3D" id="2.170.16.10">
    <property type="entry name" value="Hedgehog/Intein (Hint) domain"/>
    <property type="match status" value="1"/>
</dbReference>
<dbReference type="InterPro" id="IPR036844">
    <property type="entry name" value="Hint_dom_sf"/>
</dbReference>
<feature type="compositionally biased region" description="Polar residues" evidence="5">
    <location>
        <begin position="1317"/>
        <end position="1328"/>
    </location>
</feature>
<feature type="compositionally biased region" description="Basic and acidic residues" evidence="5">
    <location>
        <begin position="56"/>
        <end position="65"/>
    </location>
</feature>
<comment type="subcellular location">
    <subcellularLocation>
        <location evidence="1">Secreted</location>
    </subcellularLocation>
</comment>
<dbReference type="Proteomes" id="UP000192674">
    <property type="component" value="Unassembled WGS sequence"/>
</dbReference>
<protein>
    <submittedName>
        <fullName evidence="8">Intein N-terminal splicing region/RHS repeat-associated core domain-containing protein</fullName>
    </submittedName>
</protein>
<dbReference type="InterPro" id="IPR006141">
    <property type="entry name" value="Intein_N"/>
</dbReference>
<keyword evidence="6" id="KW-0732">Signal</keyword>
<dbReference type="Pfam" id="PF05593">
    <property type="entry name" value="RHS_repeat"/>
    <property type="match status" value="1"/>
</dbReference>
<dbReference type="Pfam" id="PF14436">
    <property type="entry name" value="EndoU_bacteria"/>
    <property type="match status" value="1"/>
</dbReference>
<dbReference type="GO" id="GO:0004519">
    <property type="term" value="F:endonuclease activity"/>
    <property type="evidence" value="ECO:0007669"/>
    <property type="project" value="InterPro"/>
</dbReference>
<dbReference type="GO" id="GO:0005576">
    <property type="term" value="C:extracellular region"/>
    <property type="evidence" value="ECO:0007669"/>
    <property type="project" value="UniProtKB-SubCell"/>
</dbReference>
<organism evidence="8 9">
    <name type="scientific">Kibdelosporangium aridum</name>
    <dbReference type="NCBI Taxonomy" id="2030"/>
    <lineage>
        <taxon>Bacteria</taxon>
        <taxon>Bacillati</taxon>
        <taxon>Actinomycetota</taxon>
        <taxon>Actinomycetes</taxon>
        <taxon>Pseudonocardiales</taxon>
        <taxon>Pseudonocardiaceae</taxon>
        <taxon>Kibdelosporangium</taxon>
    </lineage>
</organism>
<dbReference type="OrthoDB" id="291011at2"/>
<feature type="region of interest" description="Disordered" evidence="5">
    <location>
        <begin position="823"/>
        <end position="842"/>
    </location>
</feature>
<evidence type="ECO:0000313" key="8">
    <source>
        <dbReference type="EMBL" id="SMD27631.1"/>
    </source>
</evidence>
<evidence type="ECO:0000256" key="6">
    <source>
        <dbReference type="SAM" id="SignalP"/>
    </source>
</evidence>
<gene>
    <name evidence="8" type="ORF">SAMN05661093_11241</name>
</gene>
<feature type="region of interest" description="Disordered" evidence="5">
    <location>
        <begin position="1635"/>
        <end position="1677"/>
    </location>
</feature>
<dbReference type="Pfam" id="PF25023">
    <property type="entry name" value="TEN_YD-shell"/>
    <property type="match status" value="1"/>
</dbReference>
<dbReference type="NCBIfam" id="TIGR01643">
    <property type="entry name" value="YD_repeat_2x"/>
    <property type="match status" value="2"/>
</dbReference>
<dbReference type="RefSeq" id="WP_160097473.1">
    <property type="nucleotide sequence ID" value="NZ_FWXV01000032.1"/>
</dbReference>
<feature type="domain" description="Hint" evidence="7">
    <location>
        <begin position="1794"/>
        <end position="1890"/>
    </location>
</feature>
<dbReference type="NCBIfam" id="TIGR03696">
    <property type="entry name" value="Rhs_assc_core"/>
    <property type="match status" value="1"/>
</dbReference>
<dbReference type="PROSITE" id="PS50817">
    <property type="entry name" value="INTEIN_N_TER"/>
    <property type="match status" value="1"/>
</dbReference>
<proteinExistence type="predicted"/>
<evidence type="ECO:0000256" key="2">
    <source>
        <dbReference type="ARBA" id="ARBA00022525"/>
    </source>
</evidence>
<keyword evidence="3" id="KW-0677">Repeat</keyword>
<dbReference type="PANTHER" id="PTHR32305:SF17">
    <property type="entry name" value="TRNA NUCLEASE WAPA"/>
    <property type="match status" value="1"/>
</dbReference>
<dbReference type="InterPro" id="IPR003587">
    <property type="entry name" value="Hint_dom_N"/>
</dbReference>
<dbReference type="Pfam" id="PF07591">
    <property type="entry name" value="PT-HINT"/>
    <property type="match status" value="1"/>
</dbReference>
<evidence type="ECO:0000256" key="1">
    <source>
        <dbReference type="ARBA" id="ARBA00004613"/>
    </source>
</evidence>
<dbReference type="InterPro" id="IPR029501">
    <property type="entry name" value="EndoU_bac"/>
</dbReference>
<feature type="region of interest" description="Disordered" evidence="5">
    <location>
        <begin position="694"/>
        <end position="714"/>
    </location>
</feature>
<accession>A0A1Y5YCX9</accession>
<keyword evidence="9" id="KW-1185">Reference proteome</keyword>
<dbReference type="InterPro" id="IPR006530">
    <property type="entry name" value="YD"/>
</dbReference>
<evidence type="ECO:0000256" key="3">
    <source>
        <dbReference type="ARBA" id="ARBA00022737"/>
    </source>
</evidence>
<feature type="compositionally biased region" description="Polar residues" evidence="5">
    <location>
        <begin position="1635"/>
        <end position="1655"/>
    </location>
</feature>
<dbReference type="Gene3D" id="2.180.10.10">
    <property type="entry name" value="RHS repeat-associated core"/>
    <property type="match status" value="2"/>
</dbReference>
<dbReference type="GO" id="GO:0016539">
    <property type="term" value="P:intein-mediated protein splicing"/>
    <property type="evidence" value="ECO:0007669"/>
    <property type="project" value="InterPro"/>
</dbReference>
<dbReference type="Pfam" id="PF03534">
    <property type="entry name" value="SpvB"/>
    <property type="match status" value="1"/>
</dbReference>
<dbReference type="EMBL" id="FWXV01000032">
    <property type="protein sequence ID" value="SMD27631.1"/>
    <property type="molecule type" value="Genomic_DNA"/>
</dbReference>
<evidence type="ECO:0000256" key="4">
    <source>
        <dbReference type="ARBA" id="ARBA00023026"/>
    </source>
</evidence>
<name>A0A1Y5YCX9_KIBAR</name>
<dbReference type="InterPro" id="IPR050708">
    <property type="entry name" value="T6SS_VgrG/RHS"/>
</dbReference>
<evidence type="ECO:0000313" key="9">
    <source>
        <dbReference type="Proteomes" id="UP000192674"/>
    </source>
</evidence>
<dbReference type="SMART" id="SM00306">
    <property type="entry name" value="HintN"/>
    <property type="match status" value="1"/>
</dbReference>
<feature type="region of interest" description="Disordered" evidence="5">
    <location>
        <begin position="1303"/>
        <end position="1329"/>
    </location>
</feature>
<evidence type="ECO:0000256" key="5">
    <source>
        <dbReference type="SAM" id="MobiDB-lite"/>
    </source>
</evidence>
<feature type="compositionally biased region" description="Polar residues" evidence="5">
    <location>
        <begin position="67"/>
        <end position="87"/>
    </location>
</feature>
<evidence type="ECO:0000259" key="7">
    <source>
        <dbReference type="SMART" id="SM00306"/>
    </source>
</evidence>
<feature type="signal peptide" evidence="6">
    <location>
        <begin position="1"/>
        <end position="24"/>
    </location>
</feature>